<dbReference type="EMBL" id="DRNO01000025">
    <property type="protein sequence ID" value="HFC03300.1"/>
    <property type="molecule type" value="Genomic_DNA"/>
</dbReference>
<accession>A0A7V2WKZ3</accession>
<sequence length="254" mass="29452">MRLSANELKALLDREAARRNEATELSYERPDPLLVASRHRDERIALICALFGYGSAKQIVAFLDRLDFSLLEVPEERISEELQALKYRFQTSEDIAALFIALRRLGKEQSLGEIVRKGYEARGEIRDGLWALITALREAYPRKSRGYDFLVGKVPENPERCAPFKRYMMYFRWMVRRDALDLGLWEGIDPADLIIPLDTHTHAVSLRLGLLERKSYDMRAALELTETLRRFDPADPVRYDFALYRIGQEKIAVE</sequence>
<name>A0A7V2WKZ3_9BACT</name>
<dbReference type="GO" id="GO:0003824">
    <property type="term" value="F:catalytic activity"/>
    <property type="evidence" value="ECO:0007669"/>
    <property type="project" value="InterPro"/>
</dbReference>
<comment type="caution">
    <text evidence="1">The sequence shown here is derived from an EMBL/GenBank/DDBJ whole genome shotgun (WGS) entry which is preliminary data.</text>
</comment>
<proteinExistence type="predicted"/>
<evidence type="ECO:0000313" key="1">
    <source>
        <dbReference type="EMBL" id="HFC03300.1"/>
    </source>
</evidence>
<gene>
    <name evidence="1" type="ORF">ENJ74_00370</name>
</gene>
<dbReference type="NCBIfam" id="TIGR02757">
    <property type="entry name" value="TIGR02757 family protein"/>
    <property type="match status" value="1"/>
</dbReference>
<dbReference type="GO" id="GO:0006281">
    <property type="term" value="P:DNA repair"/>
    <property type="evidence" value="ECO:0007669"/>
    <property type="project" value="InterPro"/>
</dbReference>
<protein>
    <submittedName>
        <fullName evidence="1">TIGR02757 family protein</fullName>
    </submittedName>
</protein>
<dbReference type="Proteomes" id="UP000885722">
    <property type="component" value="Unassembled WGS sequence"/>
</dbReference>
<dbReference type="SUPFAM" id="SSF48150">
    <property type="entry name" value="DNA-glycosylase"/>
    <property type="match status" value="1"/>
</dbReference>
<dbReference type="InterPro" id="IPR014127">
    <property type="entry name" value="CHP02757"/>
</dbReference>
<dbReference type="AlphaFoldDB" id="A0A7V2WKZ3"/>
<dbReference type="Pfam" id="PF09674">
    <property type="entry name" value="DUF2400"/>
    <property type="match status" value="1"/>
</dbReference>
<organism evidence="1">
    <name type="scientific">Nitratifractor salsuginis</name>
    <dbReference type="NCBI Taxonomy" id="269261"/>
    <lineage>
        <taxon>Bacteria</taxon>
        <taxon>Pseudomonadati</taxon>
        <taxon>Campylobacterota</taxon>
        <taxon>Epsilonproteobacteria</taxon>
        <taxon>Campylobacterales</taxon>
        <taxon>Sulfurovaceae</taxon>
        <taxon>Nitratifractor</taxon>
    </lineage>
</organism>
<reference evidence="1" key="1">
    <citation type="journal article" date="2020" name="mSystems">
        <title>Genome- and Community-Level Interaction Insights into Carbon Utilization and Element Cycling Functions of Hydrothermarchaeota in Hydrothermal Sediment.</title>
        <authorList>
            <person name="Zhou Z."/>
            <person name="Liu Y."/>
            <person name="Xu W."/>
            <person name="Pan J."/>
            <person name="Luo Z.H."/>
            <person name="Li M."/>
        </authorList>
    </citation>
    <scope>NUCLEOTIDE SEQUENCE [LARGE SCALE GENOMIC DNA]</scope>
    <source>
        <strain evidence="1">HyVt-513</strain>
    </source>
</reference>
<dbReference type="InterPro" id="IPR011257">
    <property type="entry name" value="DNA_glycosylase"/>
</dbReference>